<reference evidence="2 3" key="1">
    <citation type="submission" date="2020-07" db="EMBL/GenBank/DDBJ databases">
        <authorList>
            <person name="Zhuang K."/>
            <person name="Ran Y."/>
        </authorList>
    </citation>
    <scope>NUCLEOTIDE SEQUENCE [LARGE SCALE GENOMIC DNA]</scope>
    <source>
        <strain evidence="2 3">WCH-YHL-001</strain>
    </source>
</reference>
<keyword evidence="1" id="KW-0812">Transmembrane</keyword>
<sequence>MIPDTRTRALLLAMVTAAVVGLIDAATAHTWDLIAVFAMITVLGLAALVRRRGRATLTLRRDLAGWIALRAADGGEPVGRVADRAVAAYRSGLIGAPEEPQRR</sequence>
<name>A0A7D6VB24_9NOCA</name>
<evidence type="ECO:0000313" key="3">
    <source>
        <dbReference type="Proteomes" id="UP000515512"/>
    </source>
</evidence>
<feature type="transmembrane region" description="Helical" evidence="1">
    <location>
        <begin position="35"/>
        <end position="51"/>
    </location>
</feature>
<dbReference type="Proteomes" id="UP000515512">
    <property type="component" value="Chromosome"/>
</dbReference>
<dbReference type="AlphaFoldDB" id="A0A7D6VB24"/>
<dbReference type="EMBL" id="CP059399">
    <property type="protein sequence ID" value="QLY28577.1"/>
    <property type="molecule type" value="Genomic_DNA"/>
</dbReference>
<accession>A0A7D6VB24</accession>
<evidence type="ECO:0000313" key="2">
    <source>
        <dbReference type="EMBL" id="QLY28577.1"/>
    </source>
</evidence>
<keyword evidence="1" id="KW-1133">Transmembrane helix</keyword>
<keyword evidence="1" id="KW-0472">Membrane</keyword>
<keyword evidence="3" id="KW-1185">Reference proteome</keyword>
<proteinExistence type="predicted"/>
<protein>
    <submittedName>
        <fullName evidence="2">Uncharacterized protein</fullName>
    </submittedName>
</protein>
<gene>
    <name evidence="2" type="ORF">H0264_24920</name>
</gene>
<dbReference type="RefSeq" id="WP_181579783.1">
    <property type="nucleotide sequence ID" value="NZ_CP059399.1"/>
</dbReference>
<evidence type="ECO:0000256" key="1">
    <source>
        <dbReference type="SAM" id="Phobius"/>
    </source>
</evidence>
<dbReference type="KEGG" id="nhu:H0264_24920"/>
<organism evidence="2 3">
    <name type="scientific">Nocardia huaxiensis</name>
    <dbReference type="NCBI Taxonomy" id="2755382"/>
    <lineage>
        <taxon>Bacteria</taxon>
        <taxon>Bacillati</taxon>
        <taxon>Actinomycetota</taxon>
        <taxon>Actinomycetes</taxon>
        <taxon>Mycobacteriales</taxon>
        <taxon>Nocardiaceae</taxon>
        <taxon>Nocardia</taxon>
    </lineage>
</organism>